<dbReference type="EMBL" id="FQZQ01000021">
    <property type="protein sequence ID" value="SHK18188.1"/>
    <property type="molecule type" value="Genomic_DNA"/>
</dbReference>
<dbReference type="STRING" id="1470563.SAMN05444000_12114"/>
<protein>
    <recommendedName>
        <fullName evidence="3">Universal stress protein family protein</fullName>
    </recommendedName>
</protein>
<evidence type="ECO:0008006" key="3">
    <source>
        <dbReference type="Google" id="ProtNLM"/>
    </source>
</evidence>
<proteinExistence type="predicted"/>
<gene>
    <name evidence="1" type="ORF">SAMN05444000_12114</name>
</gene>
<organism evidence="1 2">
    <name type="scientific">Shimia gijangensis</name>
    <dbReference type="NCBI Taxonomy" id="1470563"/>
    <lineage>
        <taxon>Bacteria</taxon>
        <taxon>Pseudomonadati</taxon>
        <taxon>Pseudomonadota</taxon>
        <taxon>Alphaproteobacteria</taxon>
        <taxon>Rhodobacterales</taxon>
        <taxon>Roseobacteraceae</taxon>
    </lineage>
</organism>
<dbReference type="Proteomes" id="UP000183982">
    <property type="component" value="Unassembled WGS sequence"/>
</dbReference>
<name>A0A1M6QDC4_9RHOB</name>
<evidence type="ECO:0000313" key="1">
    <source>
        <dbReference type="EMBL" id="SHK18188.1"/>
    </source>
</evidence>
<reference evidence="2" key="1">
    <citation type="submission" date="2016-11" db="EMBL/GenBank/DDBJ databases">
        <authorList>
            <person name="Varghese N."/>
            <person name="Submissions S."/>
        </authorList>
    </citation>
    <scope>NUCLEOTIDE SEQUENCE [LARGE SCALE GENOMIC DNA]</scope>
    <source>
        <strain evidence="2">DSM 100564</strain>
    </source>
</reference>
<sequence>MTGKQKGKRLLIGAESFADAKPALRIAEALLHHGVSDIGGRFVENLQNTETWPAHAQCVVTSGGALSDAPTAAQQKQQFERDAKAFREDLARIASASKIDWRFDREKGDPVQQLVLAARDWDMLVIGHRRLSHQAGCILSIQTDGSRADRTRTLTDELSRAFRARTMVIPGQQPEAALLTSINRVCARVVVVNAGAETVQETSQVQRLLEAARCPVLILESPERKQRENE</sequence>
<evidence type="ECO:0000313" key="2">
    <source>
        <dbReference type="Proteomes" id="UP000183982"/>
    </source>
</evidence>
<keyword evidence="2" id="KW-1185">Reference proteome</keyword>
<dbReference type="RefSeq" id="WP_073255204.1">
    <property type="nucleotide sequence ID" value="NZ_FQZQ01000021.1"/>
</dbReference>
<dbReference type="OrthoDB" id="7738517at2"/>
<dbReference type="AlphaFoldDB" id="A0A1M6QDC4"/>
<dbReference type="Gene3D" id="3.40.50.12370">
    <property type="match status" value="1"/>
</dbReference>
<accession>A0A1M6QDC4</accession>
<dbReference type="SUPFAM" id="SSF52402">
    <property type="entry name" value="Adenine nucleotide alpha hydrolases-like"/>
    <property type="match status" value="1"/>
</dbReference>